<dbReference type="GO" id="GO:0006338">
    <property type="term" value="P:chromatin remodeling"/>
    <property type="evidence" value="ECO:0007669"/>
    <property type="project" value="InterPro"/>
</dbReference>
<comment type="subcellular location">
    <subcellularLocation>
        <location evidence="1">Nucleus</location>
    </subcellularLocation>
</comment>
<dbReference type="InterPro" id="IPR043472">
    <property type="entry name" value="Macro_dom-like"/>
</dbReference>
<dbReference type="EMBL" id="MNCJ02000323">
    <property type="protein sequence ID" value="KAF5794619.1"/>
    <property type="molecule type" value="Genomic_DNA"/>
</dbReference>
<keyword evidence="3" id="KW-0547">Nucleotide-binding</keyword>
<keyword evidence="6" id="KW-0347">Helicase</keyword>
<dbReference type="GO" id="GO:0005634">
    <property type="term" value="C:nucleus"/>
    <property type="evidence" value="ECO:0007669"/>
    <property type="project" value="UniProtKB-SubCell"/>
</dbReference>
<dbReference type="PANTHER" id="PTHR47157:SF1">
    <property type="entry name" value="CHROMODOMAIN-HELICASE-DNA-BINDING PROTEIN 1-LIKE"/>
    <property type="match status" value="1"/>
</dbReference>
<dbReference type="Gramene" id="mRNA:HanXRQr2_Chr08g0330131">
    <property type="protein sequence ID" value="mRNA:HanXRQr2_Chr08g0330131"/>
    <property type="gene ID" value="HanXRQr2_Chr08g0330131"/>
</dbReference>
<dbReference type="GO" id="GO:0005524">
    <property type="term" value="F:ATP binding"/>
    <property type="evidence" value="ECO:0007669"/>
    <property type="project" value="UniProtKB-KW"/>
</dbReference>
<keyword evidence="5" id="KW-0539">Nucleus</keyword>
<protein>
    <submittedName>
        <fullName evidence="6">DNA helicase</fullName>
        <ecNumber evidence="6">3.6.4.12</ecNumber>
    </submittedName>
</protein>
<evidence type="ECO:0000256" key="2">
    <source>
        <dbReference type="ARBA" id="ARBA00007025"/>
    </source>
</evidence>
<proteinExistence type="inferred from homology"/>
<comment type="caution">
    <text evidence="6">The sequence shown here is derived from an EMBL/GenBank/DDBJ whole genome shotgun (WGS) entry which is preliminary data.</text>
</comment>
<evidence type="ECO:0000256" key="3">
    <source>
        <dbReference type="ARBA" id="ARBA00022741"/>
    </source>
</evidence>
<evidence type="ECO:0000313" key="6">
    <source>
        <dbReference type="EMBL" id="KAF5794619.1"/>
    </source>
</evidence>
<dbReference type="Proteomes" id="UP000215914">
    <property type="component" value="Unassembled WGS sequence"/>
</dbReference>
<evidence type="ECO:0000256" key="4">
    <source>
        <dbReference type="ARBA" id="ARBA00022840"/>
    </source>
</evidence>
<dbReference type="Gene3D" id="3.40.220.10">
    <property type="entry name" value="Leucine Aminopeptidase, subunit E, domain 1"/>
    <property type="match status" value="1"/>
</dbReference>
<evidence type="ECO:0000313" key="7">
    <source>
        <dbReference type="Proteomes" id="UP000215914"/>
    </source>
</evidence>
<dbReference type="GO" id="GO:0006281">
    <property type="term" value="P:DNA repair"/>
    <property type="evidence" value="ECO:0007669"/>
    <property type="project" value="InterPro"/>
</dbReference>
<dbReference type="PANTHER" id="PTHR47157">
    <property type="entry name" value="CHROMODOMAIN-HELICASE-DNA-BINDING PROTEIN 1-LIKE"/>
    <property type="match status" value="1"/>
</dbReference>
<keyword evidence="6" id="KW-0378">Hydrolase</keyword>
<evidence type="ECO:0000256" key="1">
    <source>
        <dbReference type="ARBA" id="ARBA00004123"/>
    </source>
</evidence>
<keyword evidence="7" id="KW-1185">Reference proteome</keyword>
<accession>A0A9K3ICZ2</accession>
<evidence type="ECO:0000256" key="5">
    <source>
        <dbReference type="ARBA" id="ARBA00023242"/>
    </source>
</evidence>
<organism evidence="6 7">
    <name type="scientific">Helianthus annuus</name>
    <name type="common">Common sunflower</name>
    <dbReference type="NCBI Taxonomy" id="4232"/>
    <lineage>
        <taxon>Eukaryota</taxon>
        <taxon>Viridiplantae</taxon>
        <taxon>Streptophyta</taxon>
        <taxon>Embryophyta</taxon>
        <taxon>Tracheophyta</taxon>
        <taxon>Spermatophyta</taxon>
        <taxon>Magnoliopsida</taxon>
        <taxon>eudicotyledons</taxon>
        <taxon>Gunneridae</taxon>
        <taxon>Pentapetalae</taxon>
        <taxon>asterids</taxon>
        <taxon>campanulids</taxon>
        <taxon>Asterales</taxon>
        <taxon>Asteraceae</taxon>
        <taxon>Asteroideae</taxon>
        <taxon>Heliantheae alliance</taxon>
        <taxon>Heliantheae</taxon>
        <taxon>Helianthus</taxon>
    </lineage>
</organism>
<sequence>MLLHLYLFCCSCVDDSGTWGHGGMYDALARLSSQIPEAYEHASEFGDLHLGDLHLLEITGEDEENKDGNANHWVALAVVQTYNPRRKVPRSSISIPELEQCLSKASFSAAQKGRLRSTCRELVIRMGQTGQKGTRLNVLLGNMLLILHKDICVSPFRTTQQNVIILLHRHEGFMNQKAYMA</sequence>
<dbReference type="AlphaFoldDB" id="A0A9K3ICZ2"/>
<keyword evidence="4" id="KW-0067">ATP-binding</keyword>
<reference evidence="6" key="2">
    <citation type="submission" date="2020-06" db="EMBL/GenBank/DDBJ databases">
        <title>Helianthus annuus Genome sequencing and assembly Release 2.</title>
        <authorList>
            <person name="Gouzy J."/>
            <person name="Langlade N."/>
            <person name="Munos S."/>
        </authorList>
    </citation>
    <scope>NUCLEOTIDE SEQUENCE</scope>
    <source>
        <tissue evidence="6">Leaves</tissue>
    </source>
</reference>
<dbReference type="EC" id="3.6.4.12" evidence="6"/>
<dbReference type="SUPFAM" id="SSF52949">
    <property type="entry name" value="Macro domain-like"/>
    <property type="match status" value="1"/>
</dbReference>
<dbReference type="InterPro" id="IPR031053">
    <property type="entry name" value="ALC1"/>
</dbReference>
<dbReference type="GO" id="GO:0003678">
    <property type="term" value="F:DNA helicase activity"/>
    <property type="evidence" value="ECO:0007669"/>
    <property type="project" value="UniProtKB-EC"/>
</dbReference>
<dbReference type="GO" id="GO:0016787">
    <property type="term" value="F:hydrolase activity"/>
    <property type="evidence" value="ECO:0007669"/>
    <property type="project" value="UniProtKB-KW"/>
</dbReference>
<name>A0A9K3ICZ2_HELAN</name>
<comment type="similarity">
    <text evidence="2">Belongs to the SNF2/RAD54 helicase family.</text>
</comment>
<gene>
    <name evidence="6" type="ORF">HanXRQr2_Chr08g0330131</name>
</gene>
<reference evidence="6" key="1">
    <citation type="journal article" date="2017" name="Nature">
        <title>The sunflower genome provides insights into oil metabolism, flowering and Asterid evolution.</title>
        <authorList>
            <person name="Badouin H."/>
            <person name="Gouzy J."/>
            <person name="Grassa C.J."/>
            <person name="Murat F."/>
            <person name="Staton S.E."/>
            <person name="Cottret L."/>
            <person name="Lelandais-Briere C."/>
            <person name="Owens G.L."/>
            <person name="Carrere S."/>
            <person name="Mayjonade B."/>
            <person name="Legrand L."/>
            <person name="Gill N."/>
            <person name="Kane N.C."/>
            <person name="Bowers J.E."/>
            <person name="Hubner S."/>
            <person name="Bellec A."/>
            <person name="Berard A."/>
            <person name="Berges H."/>
            <person name="Blanchet N."/>
            <person name="Boniface M.C."/>
            <person name="Brunel D."/>
            <person name="Catrice O."/>
            <person name="Chaidir N."/>
            <person name="Claudel C."/>
            <person name="Donnadieu C."/>
            <person name="Faraut T."/>
            <person name="Fievet G."/>
            <person name="Helmstetter N."/>
            <person name="King M."/>
            <person name="Knapp S.J."/>
            <person name="Lai Z."/>
            <person name="Le Paslier M.C."/>
            <person name="Lippi Y."/>
            <person name="Lorenzon L."/>
            <person name="Mandel J.R."/>
            <person name="Marage G."/>
            <person name="Marchand G."/>
            <person name="Marquand E."/>
            <person name="Bret-Mestries E."/>
            <person name="Morien E."/>
            <person name="Nambeesan S."/>
            <person name="Nguyen T."/>
            <person name="Pegot-Espagnet P."/>
            <person name="Pouilly N."/>
            <person name="Raftis F."/>
            <person name="Sallet E."/>
            <person name="Schiex T."/>
            <person name="Thomas J."/>
            <person name="Vandecasteele C."/>
            <person name="Vares D."/>
            <person name="Vear F."/>
            <person name="Vautrin S."/>
            <person name="Crespi M."/>
            <person name="Mangin B."/>
            <person name="Burke J.M."/>
            <person name="Salse J."/>
            <person name="Munos S."/>
            <person name="Vincourt P."/>
            <person name="Rieseberg L.H."/>
            <person name="Langlade N.B."/>
        </authorList>
    </citation>
    <scope>NUCLEOTIDE SEQUENCE</scope>
    <source>
        <tissue evidence="6">Leaves</tissue>
    </source>
</reference>